<protein>
    <submittedName>
        <fullName evidence="3">Uncharacterized protein</fullName>
    </submittedName>
</protein>
<feature type="region of interest" description="Disordered" evidence="1">
    <location>
        <begin position="328"/>
        <end position="348"/>
    </location>
</feature>
<dbReference type="AlphaFoldDB" id="A0A914GY61"/>
<organism evidence="2 3">
    <name type="scientific">Globodera rostochiensis</name>
    <name type="common">Golden nematode worm</name>
    <name type="synonym">Heterodera rostochiensis</name>
    <dbReference type="NCBI Taxonomy" id="31243"/>
    <lineage>
        <taxon>Eukaryota</taxon>
        <taxon>Metazoa</taxon>
        <taxon>Ecdysozoa</taxon>
        <taxon>Nematoda</taxon>
        <taxon>Chromadorea</taxon>
        <taxon>Rhabditida</taxon>
        <taxon>Tylenchina</taxon>
        <taxon>Tylenchomorpha</taxon>
        <taxon>Tylenchoidea</taxon>
        <taxon>Heteroderidae</taxon>
        <taxon>Heteroderinae</taxon>
        <taxon>Globodera</taxon>
    </lineage>
</organism>
<dbReference type="WBParaSite" id="Gr19_v10_g12420.t2">
    <property type="protein sequence ID" value="Gr19_v10_g12420.t2"/>
    <property type="gene ID" value="Gr19_v10_g12420"/>
</dbReference>
<proteinExistence type="predicted"/>
<name>A0A914GY61_GLORO</name>
<evidence type="ECO:0000313" key="2">
    <source>
        <dbReference type="Proteomes" id="UP000887572"/>
    </source>
</evidence>
<keyword evidence="2" id="KW-1185">Reference proteome</keyword>
<dbReference type="Proteomes" id="UP000887572">
    <property type="component" value="Unplaced"/>
</dbReference>
<sequence length="407" mass="46662">MWWSSYTEFQDIMATACKLEMSLDEIIKANKSKTNRVNVRPNVRKIQIVGKRSPIGAASKKMPIGRRQFGGQQLIKKNFGIPKRVAFNSRGNRPIGKINRGGGVVSVRKNVALQNSAVISATKNLVNKLVKKALSQSNVATVASLRSKRFPVNRLQRSRTIVLNKINRRSRVISRQRVPVQHQQQPIMVQRVVRGRGPIRFASTTSVVSPARNNVPKRLRRVNFNQRQPVVLVQQQPSQAVQRFVPSFSSMSVRDHINALRRANTVQQLQTRFVNQQQIQQQPQGHPFAAAYIRRPRKQGNPFASAYVRNPRKQQLIVDEPFQSRPQFSQSPIVVQQRGPPRRVRQQPPQYVIVQQPSRGQRPQFRGKPQQFFRRQQQQSNVVFDPAYEPPNFLQRVPTTSGTFLQY</sequence>
<evidence type="ECO:0000313" key="3">
    <source>
        <dbReference type="WBParaSite" id="Gr19_v10_g12420.t2"/>
    </source>
</evidence>
<evidence type="ECO:0000256" key="1">
    <source>
        <dbReference type="SAM" id="MobiDB-lite"/>
    </source>
</evidence>
<accession>A0A914GY61</accession>
<reference evidence="3" key="1">
    <citation type="submission" date="2022-11" db="UniProtKB">
        <authorList>
            <consortium name="WormBaseParasite"/>
        </authorList>
    </citation>
    <scope>IDENTIFICATION</scope>
</reference>